<dbReference type="PhylomeDB" id="E9GH15"/>
<organism evidence="1 2">
    <name type="scientific">Daphnia pulex</name>
    <name type="common">Water flea</name>
    <dbReference type="NCBI Taxonomy" id="6669"/>
    <lineage>
        <taxon>Eukaryota</taxon>
        <taxon>Metazoa</taxon>
        <taxon>Ecdysozoa</taxon>
        <taxon>Arthropoda</taxon>
        <taxon>Crustacea</taxon>
        <taxon>Branchiopoda</taxon>
        <taxon>Diplostraca</taxon>
        <taxon>Cladocera</taxon>
        <taxon>Anomopoda</taxon>
        <taxon>Daphniidae</taxon>
        <taxon>Daphnia</taxon>
    </lineage>
</organism>
<protein>
    <submittedName>
        <fullName evidence="1">Uncharacterized protein</fullName>
    </submittedName>
</protein>
<dbReference type="OrthoDB" id="7699125at2759"/>
<dbReference type="InParanoid" id="E9GH15"/>
<reference evidence="1 2" key="1">
    <citation type="journal article" date="2011" name="Science">
        <title>The ecoresponsive genome of Daphnia pulex.</title>
        <authorList>
            <person name="Colbourne J.K."/>
            <person name="Pfrender M.E."/>
            <person name="Gilbert D."/>
            <person name="Thomas W.K."/>
            <person name="Tucker A."/>
            <person name="Oakley T.H."/>
            <person name="Tokishita S."/>
            <person name="Aerts A."/>
            <person name="Arnold G.J."/>
            <person name="Basu M.K."/>
            <person name="Bauer D.J."/>
            <person name="Caceres C.E."/>
            <person name="Carmel L."/>
            <person name="Casola C."/>
            <person name="Choi J.H."/>
            <person name="Detter J.C."/>
            <person name="Dong Q."/>
            <person name="Dusheyko S."/>
            <person name="Eads B.D."/>
            <person name="Frohlich T."/>
            <person name="Geiler-Samerotte K.A."/>
            <person name="Gerlach D."/>
            <person name="Hatcher P."/>
            <person name="Jogdeo S."/>
            <person name="Krijgsveld J."/>
            <person name="Kriventseva E.V."/>
            <person name="Kultz D."/>
            <person name="Laforsch C."/>
            <person name="Lindquist E."/>
            <person name="Lopez J."/>
            <person name="Manak J.R."/>
            <person name="Muller J."/>
            <person name="Pangilinan J."/>
            <person name="Patwardhan R.P."/>
            <person name="Pitluck S."/>
            <person name="Pritham E.J."/>
            <person name="Rechtsteiner A."/>
            <person name="Rho M."/>
            <person name="Rogozin I.B."/>
            <person name="Sakarya O."/>
            <person name="Salamov A."/>
            <person name="Schaack S."/>
            <person name="Shapiro H."/>
            <person name="Shiga Y."/>
            <person name="Skalitzky C."/>
            <person name="Smith Z."/>
            <person name="Souvorov A."/>
            <person name="Sung W."/>
            <person name="Tang Z."/>
            <person name="Tsuchiya D."/>
            <person name="Tu H."/>
            <person name="Vos H."/>
            <person name="Wang M."/>
            <person name="Wolf Y.I."/>
            <person name="Yamagata H."/>
            <person name="Yamada T."/>
            <person name="Ye Y."/>
            <person name="Shaw J.R."/>
            <person name="Andrews J."/>
            <person name="Crease T.J."/>
            <person name="Tang H."/>
            <person name="Lucas S.M."/>
            <person name="Robertson H.M."/>
            <person name="Bork P."/>
            <person name="Koonin E.V."/>
            <person name="Zdobnov E.M."/>
            <person name="Grigoriev I.V."/>
            <person name="Lynch M."/>
            <person name="Boore J.L."/>
        </authorList>
    </citation>
    <scope>NUCLEOTIDE SEQUENCE [LARGE SCALE GENOMIC DNA]</scope>
</reference>
<proteinExistence type="predicted"/>
<dbReference type="AlphaFoldDB" id="E9GH15"/>
<sequence>MKVNFVGHKPASNWVAGFKESASTKKPCRFCYIENTDMENVHHGIDCSMRSKESHTKDLEDVLKTGITKQCRRNLSMKTGVVVESIFSQLSYFDVTKCFVSDNMHLLDEGIENLEVRKMFNKLLTNEMVDFDKINAKLSNVIPQREFTRPPPLRKDEILALTKLSMSTSEMAALISILPLVLSEYVSSTDNAYFANFFLLLEIVSSLQCYSFAEKDLLELEMKIKIHNSTFVSLYPKEDSGSAITPKLHALLHMTEQIRMFGPPRYSVCYRYE</sequence>
<dbReference type="OMA" id="TEQIRMF"/>
<name>E9GH15_DAPPU</name>
<evidence type="ECO:0000313" key="2">
    <source>
        <dbReference type="Proteomes" id="UP000000305"/>
    </source>
</evidence>
<dbReference type="KEGG" id="dpx:DAPPUDRAFT_317808"/>
<evidence type="ECO:0000313" key="1">
    <source>
        <dbReference type="EMBL" id="EFX81123.1"/>
    </source>
</evidence>
<accession>E9GH15</accession>
<gene>
    <name evidence="1" type="ORF">DAPPUDRAFT_317808</name>
</gene>
<dbReference type="HOGENOM" id="CLU_1020337_0_0_1"/>
<keyword evidence="2" id="KW-1185">Reference proteome</keyword>
<dbReference type="Proteomes" id="UP000000305">
    <property type="component" value="Unassembled WGS sequence"/>
</dbReference>
<dbReference type="EMBL" id="GL732544">
    <property type="protein sequence ID" value="EFX81123.1"/>
    <property type="molecule type" value="Genomic_DNA"/>
</dbReference>